<name>A0A9N9LQE9_9HELO</name>
<reference evidence="1" key="1">
    <citation type="submission" date="2021-07" db="EMBL/GenBank/DDBJ databases">
        <authorList>
            <person name="Durling M."/>
        </authorList>
    </citation>
    <scope>NUCLEOTIDE SEQUENCE</scope>
</reference>
<sequence length="170" mass="19778">MGRQGFRGHIRAYRYTIVEGMKVYEDMGIEDVRLMTIFIFTRIFNINISRNLSLIIFKGTANWITAWIVHGFKDQQIVQEVKISKTHPIFTNPNSKISWISQRLDQEQGKPGNIKAGYLTQIPFDQDVPGWPRETRDQWAILNLKTVLVARGDRGHFTAPQFEAFYKFGK</sequence>
<protein>
    <submittedName>
        <fullName evidence="1">Uncharacterized protein</fullName>
    </submittedName>
</protein>
<dbReference type="EMBL" id="CAJVRM010000272">
    <property type="protein sequence ID" value="CAG8978653.1"/>
    <property type="molecule type" value="Genomic_DNA"/>
</dbReference>
<dbReference type="OrthoDB" id="10480576at2759"/>
<organism evidence="1 2">
    <name type="scientific">Hymenoscyphus albidus</name>
    <dbReference type="NCBI Taxonomy" id="595503"/>
    <lineage>
        <taxon>Eukaryota</taxon>
        <taxon>Fungi</taxon>
        <taxon>Dikarya</taxon>
        <taxon>Ascomycota</taxon>
        <taxon>Pezizomycotina</taxon>
        <taxon>Leotiomycetes</taxon>
        <taxon>Helotiales</taxon>
        <taxon>Helotiaceae</taxon>
        <taxon>Hymenoscyphus</taxon>
    </lineage>
</organism>
<proteinExistence type="predicted"/>
<accession>A0A9N9LQE9</accession>
<evidence type="ECO:0000313" key="2">
    <source>
        <dbReference type="Proteomes" id="UP000701801"/>
    </source>
</evidence>
<comment type="caution">
    <text evidence="1">The sequence shown here is derived from an EMBL/GenBank/DDBJ whole genome shotgun (WGS) entry which is preliminary data.</text>
</comment>
<dbReference type="Proteomes" id="UP000701801">
    <property type="component" value="Unassembled WGS sequence"/>
</dbReference>
<keyword evidence="2" id="KW-1185">Reference proteome</keyword>
<gene>
    <name evidence="1" type="ORF">HYALB_00011749</name>
</gene>
<evidence type="ECO:0000313" key="1">
    <source>
        <dbReference type="EMBL" id="CAG8978653.1"/>
    </source>
</evidence>
<dbReference type="AlphaFoldDB" id="A0A9N9LQE9"/>